<evidence type="ECO:0000256" key="5">
    <source>
        <dbReference type="ARBA" id="ARBA00023136"/>
    </source>
</evidence>
<evidence type="ECO:0000313" key="9">
    <source>
        <dbReference type="Proteomes" id="UP000249364"/>
    </source>
</evidence>
<evidence type="ECO:0000259" key="7">
    <source>
        <dbReference type="Pfam" id="PF00482"/>
    </source>
</evidence>
<dbReference type="InterPro" id="IPR018076">
    <property type="entry name" value="T2SS_GspF_dom"/>
</dbReference>
<feature type="transmembrane region" description="Helical" evidence="6">
    <location>
        <begin position="129"/>
        <end position="150"/>
    </location>
</feature>
<dbReference type="RefSeq" id="WP_071470040.1">
    <property type="nucleotide sequence ID" value="NZ_MEHT01000023.1"/>
</dbReference>
<evidence type="ECO:0000256" key="2">
    <source>
        <dbReference type="ARBA" id="ARBA00022475"/>
    </source>
</evidence>
<dbReference type="AlphaFoldDB" id="A0A2W7PWK6"/>
<dbReference type="Pfam" id="PF00482">
    <property type="entry name" value="T2SSF"/>
    <property type="match status" value="1"/>
</dbReference>
<keyword evidence="2" id="KW-1003">Cell membrane</keyword>
<accession>A0A2W7PWK6</accession>
<feature type="transmembrane region" description="Helical" evidence="6">
    <location>
        <begin position="103"/>
        <end position="123"/>
    </location>
</feature>
<feature type="transmembrane region" description="Helical" evidence="6">
    <location>
        <begin position="303"/>
        <end position="327"/>
    </location>
</feature>
<feature type="transmembrane region" description="Helical" evidence="6">
    <location>
        <begin position="6"/>
        <end position="30"/>
    </location>
</feature>
<feature type="domain" description="Type II secretion system protein GspF" evidence="7">
    <location>
        <begin position="172"/>
        <end position="293"/>
    </location>
</feature>
<reference evidence="8 9" key="1">
    <citation type="submission" date="2018-06" db="EMBL/GenBank/DDBJ databases">
        <title>Genomic Encyclopedia of Archaeal and Bacterial Type Strains, Phase II (KMG-II): from individual species to whole genera.</title>
        <authorList>
            <person name="Goeker M."/>
        </authorList>
    </citation>
    <scope>NUCLEOTIDE SEQUENCE [LARGE SCALE GENOMIC DNA]</scope>
    <source>
        <strain evidence="8 9">DSM 13087</strain>
    </source>
</reference>
<name>A0A2W7PWK6_9RHOB</name>
<evidence type="ECO:0000256" key="3">
    <source>
        <dbReference type="ARBA" id="ARBA00022692"/>
    </source>
</evidence>
<dbReference type="InterPro" id="IPR042094">
    <property type="entry name" value="T2SS_GspF_sf"/>
</dbReference>
<sequence>MSPALSALTTFAFVAASVGGLLLALFLPTLAGKTHMRQRRELALGMGGGTVQHSGPKAAQGQRHMRRSVEETLRELEQKGQARSRWRSRTTLRGRLREAGLEWSPLVYGGICVVVGLAVTVALSLGLGVAVGASAGFGLALGVWLPHAYIARQIQQRRKAFTAAFPDAVDIIVRGVRSGIPLTDCLHIVATESPDPVRSEFRTAVEDLTMGLAVDDAVHRMSERVALEEARFFSIVITIQSRTGGNLSEALGNLSIVLRDRAKMRGRIRAMSSEAKASAWIIGSLPPVVCLLVFLTSPDYVGLLFSTFAGNVVLAASALWMLCGIAIMRQMINFDF</sequence>
<comment type="caution">
    <text evidence="8">The sequence shown here is derived from an EMBL/GenBank/DDBJ whole genome shotgun (WGS) entry which is preliminary data.</text>
</comment>
<keyword evidence="3 6" id="KW-0812">Transmembrane</keyword>
<gene>
    <name evidence="8" type="ORF">LY56_02567</name>
</gene>
<keyword evidence="5 6" id="KW-0472">Membrane</keyword>
<protein>
    <submittedName>
        <fullName evidence="8">Tight adherence protein B</fullName>
    </submittedName>
</protein>
<dbReference type="Gene3D" id="1.20.81.30">
    <property type="entry name" value="Type II secretion system (T2SS), domain F"/>
    <property type="match status" value="1"/>
</dbReference>
<proteinExistence type="predicted"/>
<keyword evidence="4 6" id="KW-1133">Transmembrane helix</keyword>
<evidence type="ECO:0000256" key="6">
    <source>
        <dbReference type="SAM" id="Phobius"/>
    </source>
</evidence>
<evidence type="ECO:0000313" key="8">
    <source>
        <dbReference type="EMBL" id="PZX40684.1"/>
    </source>
</evidence>
<dbReference type="STRING" id="121821.GCA_001870675_01268"/>
<dbReference type="GO" id="GO:0005886">
    <property type="term" value="C:plasma membrane"/>
    <property type="evidence" value="ECO:0007669"/>
    <property type="project" value="UniProtKB-SubCell"/>
</dbReference>
<dbReference type="PANTHER" id="PTHR35007">
    <property type="entry name" value="INTEGRAL MEMBRANE PROTEIN-RELATED"/>
    <property type="match status" value="1"/>
</dbReference>
<dbReference type="EMBL" id="QKZQ01000012">
    <property type="protein sequence ID" value="PZX40684.1"/>
    <property type="molecule type" value="Genomic_DNA"/>
</dbReference>
<keyword evidence="9" id="KW-1185">Reference proteome</keyword>
<evidence type="ECO:0000256" key="4">
    <source>
        <dbReference type="ARBA" id="ARBA00022989"/>
    </source>
</evidence>
<comment type="subcellular location">
    <subcellularLocation>
        <location evidence="1">Cell membrane</location>
        <topology evidence="1">Multi-pass membrane protein</topology>
    </subcellularLocation>
</comment>
<dbReference type="Proteomes" id="UP000249364">
    <property type="component" value="Unassembled WGS sequence"/>
</dbReference>
<dbReference type="PANTHER" id="PTHR35007:SF1">
    <property type="entry name" value="PILUS ASSEMBLY PROTEIN"/>
    <property type="match status" value="1"/>
</dbReference>
<organism evidence="8 9">
    <name type="scientific">Roseinatronobacter thiooxidans</name>
    <dbReference type="NCBI Taxonomy" id="121821"/>
    <lineage>
        <taxon>Bacteria</taxon>
        <taxon>Pseudomonadati</taxon>
        <taxon>Pseudomonadota</taxon>
        <taxon>Alphaproteobacteria</taxon>
        <taxon>Rhodobacterales</taxon>
        <taxon>Paracoccaceae</taxon>
        <taxon>Roseinatronobacter</taxon>
    </lineage>
</organism>
<feature type="transmembrane region" description="Helical" evidence="6">
    <location>
        <begin position="277"/>
        <end position="297"/>
    </location>
</feature>
<evidence type="ECO:0000256" key="1">
    <source>
        <dbReference type="ARBA" id="ARBA00004651"/>
    </source>
</evidence>
<dbReference type="OrthoDB" id="9803381at2"/>